<dbReference type="EMBL" id="CP114014">
    <property type="protein sequence ID" value="XAY07835.1"/>
    <property type="molecule type" value="Genomic_DNA"/>
</dbReference>
<accession>A0AAU7B1V1</accession>
<dbReference type="InterPro" id="IPR003607">
    <property type="entry name" value="HD/PDEase_dom"/>
</dbReference>
<dbReference type="Pfam" id="PF13328">
    <property type="entry name" value="HD_4"/>
    <property type="match status" value="1"/>
</dbReference>
<dbReference type="KEGG" id="parq:DSM112329_04726"/>
<name>A0AAU7B1V1_9ACTN</name>
<dbReference type="InterPro" id="IPR052194">
    <property type="entry name" value="MESH1"/>
</dbReference>
<dbReference type="PANTHER" id="PTHR46246:SF1">
    <property type="entry name" value="GUANOSINE-3',5'-BIS(DIPHOSPHATE) 3'-PYROPHOSPHOHYDROLASE MESH1"/>
    <property type="match status" value="1"/>
</dbReference>
<sequence length="302" mass="33879">MSDAHTKTPLLTPRFEQALVYATRHHSTQLRKGTPVPYVAHLLGVASIVLEMGGTEDEAIGGLLHDVIEDGGGARAELEIRKLFGEDVARIVVANSDTDLQAKPPWYERKLDYIGAIAHKRPDELRVSLADKLHNARSVVFDFREHGFALWKRFNRDADVPGYYRALASAFARREKELGQQAAAALRELERTVDELDRLVVDEVTAVRVPLDRLIELRQYGQPLDLGKSTEAMVLTDFVDKYVAVQSPFAGLKEAPMAVHRAWERHQHSCADAAHQLQATMRPVLEELYDALPAPGPHYSWH</sequence>
<dbReference type="RefSeq" id="WP_354699025.1">
    <property type="nucleotide sequence ID" value="NZ_CP114014.1"/>
</dbReference>
<feature type="domain" description="HD/PDEase" evidence="1">
    <location>
        <begin position="34"/>
        <end position="145"/>
    </location>
</feature>
<dbReference type="PANTHER" id="PTHR46246">
    <property type="entry name" value="GUANOSINE-3',5'-BIS(DIPHOSPHATE) 3'-PYROPHOSPHOHYDROLASE MESH1"/>
    <property type="match status" value="1"/>
</dbReference>
<dbReference type="SUPFAM" id="SSF109604">
    <property type="entry name" value="HD-domain/PDEase-like"/>
    <property type="match status" value="1"/>
</dbReference>
<dbReference type="SMART" id="SM00471">
    <property type="entry name" value="HDc"/>
    <property type="match status" value="1"/>
</dbReference>
<dbReference type="Gene3D" id="1.10.3210.10">
    <property type="entry name" value="Hypothetical protein af1432"/>
    <property type="match status" value="1"/>
</dbReference>
<proteinExistence type="predicted"/>
<organism evidence="2">
    <name type="scientific">Paraconexibacter sp. AEG42_29</name>
    <dbReference type="NCBI Taxonomy" id="2997339"/>
    <lineage>
        <taxon>Bacteria</taxon>
        <taxon>Bacillati</taxon>
        <taxon>Actinomycetota</taxon>
        <taxon>Thermoleophilia</taxon>
        <taxon>Solirubrobacterales</taxon>
        <taxon>Paraconexibacteraceae</taxon>
        <taxon>Paraconexibacter</taxon>
    </lineage>
</organism>
<evidence type="ECO:0000313" key="2">
    <source>
        <dbReference type="EMBL" id="XAY07835.1"/>
    </source>
</evidence>
<gene>
    <name evidence="2" type="ORF">DSM112329_04726</name>
</gene>
<evidence type="ECO:0000259" key="1">
    <source>
        <dbReference type="SMART" id="SM00471"/>
    </source>
</evidence>
<protein>
    <submittedName>
        <fullName evidence="2">Metal-dependent phosphohydrolase</fullName>
    </submittedName>
</protein>
<dbReference type="AlphaFoldDB" id="A0AAU7B1V1"/>
<reference evidence="2" key="1">
    <citation type="submission" date="2022-12" db="EMBL/GenBank/DDBJ databases">
        <title>Paraconexibacter alkalitolerans sp. nov. and Baekduia alba sp. nov., isolated from soil and emended description of the genera Paraconexibacter (Chun et al., 2020) and Baekduia (An et al., 2020).</title>
        <authorList>
            <person name="Vieira S."/>
            <person name="Huber K.J."/>
            <person name="Geppert A."/>
            <person name="Wolf J."/>
            <person name="Neumann-Schaal M."/>
            <person name="Muesken M."/>
            <person name="Overmann J."/>
        </authorList>
    </citation>
    <scope>NUCLEOTIDE SEQUENCE</scope>
    <source>
        <strain evidence="2">AEG42_29</strain>
    </source>
</reference>
<dbReference type="GO" id="GO:0008893">
    <property type="term" value="F:guanosine-3',5'-bis(diphosphate) 3'-diphosphatase activity"/>
    <property type="evidence" value="ECO:0007669"/>
    <property type="project" value="TreeGrafter"/>
</dbReference>